<dbReference type="InterPro" id="IPR036875">
    <property type="entry name" value="Znf_CCHC_sf"/>
</dbReference>
<feature type="domain" description="CCHC-type" evidence="3">
    <location>
        <begin position="29"/>
        <end position="44"/>
    </location>
</feature>
<keyword evidence="1" id="KW-0479">Metal-binding</keyword>
<protein>
    <recommendedName>
        <fullName evidence="3">CCHC-type domain-containing protein</fullName>
    </recommendedName>
</protein>
<sequence length="99" mass="11327">MQDPQDEPLQETFRRAHTRANESFKDCNCWTCGAKGHISPDCPQKRGELRQFEATNDILDAVYYGDLVPIYQFEDIPSDESVYEEEIETDSDGSSTESE</sequence>
<accession>A0AAW2PL79</accession>
<organism evidence="4">
    <name type="scientific">Sesamum radiatum</name>
    <name type="common">Black benniseed</name>
    <dbReference type="NCBI Taxonomy" id="300843"/>
    <lineage>
        <taxon>Eukaryota</taxon>
        <taxon>Viridiplantae</taxon>
        <taxon>Streptophyta</taxon>
        <taxon>Embryophyta</taxon>
        <taxon>Tracheophyta</taxon>
        <taxon>Spermatophyta</taxon>
        <taxon>Magnoliopsida</taxon>
        <taxon>eudicotyledons</taxon>
        <taxon>Gunneridae</taxon>
        <taxon>Pentapetalae</taxon>
        <taxon>asterids</taxon>
        <taxon>lamiids</taxon>
        <taxon>Lamiales</taxon>
        <taxon>Pedaliaceae</taxon>
        <taxon>Sesamum</taxon>
    </lineage>
</organism>
<proteinExistence type="predicted"/>
<evidence type="ECO:0000256" key="2">
    <source>
        <dbReference type="SAM" id="MobiDB-lite"/>
    </source>
</evidence>
<evidence type="ECO:0000259" key="3">
    <source>
        <dbReference type="PROSITE" id="PS50158"/>
    </source>
</evidence>
<dbReference type="EMBL" id="JACGWJ010000017">
    <property type="protein sequence ID" value="KAL0355286.1"/>
    <property type="molecule type" value="Genomic_DNA"/>
</dbReference>
<feature type="region of interest" description="Disordered" evidence="2">
    <location>
        <begin position="79"/>
        <end position="99"/>
    </location>
</feature>
<feature type="compositionally biased region" description="Acidic residues" evidence="2">
    <location>
        <begin position="79"/>
        <end position="91"/>
    </location>
</feature>
<dbReference type="GO" id="GO:0008270">
    <property type="term" value="F:zinc ion binding"/>
    <property type="evidence" value="ECO:0007669"/>
    <property type="project" value="UniProtKB-KW"/>
</dbReference>
<dbReference type="AlphaFoldDB" id="A0AAW2PL79"/>
<dbReference type="Gene3D" id="4.10.60.10">
    <property type="entry name" value="Zinc finger, CCHC-type"/>
    <property type="match status" value="1"/>
</dbReference>
<dbReference type="PROSITE" id="PS50158">
    <property type="entry name" value="ZF_CCHC"/>
    <property type="match status" value="1"/>
</dbReference>
<reference evidence="4" key="1">
    <citation type="submission" date="2020-06" db="EMBL/GenBank/DDBJ databases">
        <authorList>
            <person name="Li T."/>
            <person name="Hu X."/>
            <person name="Zhang T."/>
            <person name="Song X."/>
            <person name="Zhang H."/>
            <person name="Dai N."/>
            <person name="Sheng W."/>
            <person name="Hou X."/>
            <person name="Wei L."/>
        </authorList>
    </citation>
    <scope>NUCLEOTIDE SEQUENCE</scope>
    <source>
        <strain evidence="4">G02</strain>
        <tissue evidence="4">Leaf</tissue>
    </source>
</reference>
<reference evidence="4" key="2">
    <citation type="journal article" date="2024" name="Plant">
        <title>Genomic evolution and insights into agronomic trait innovations of Sesamum species.</title>
        <authorList>
            <person name="Miao H."/>
            <person name="Wang L."/>
            <person name="Qu L."/>
            <person name="Liu H."/>
            <person name="Sun Y."/>
            <person name="Le M."/>
            <person name="Wang Q."/>
            <person name="Wei S."/>
            <person name="Zheng Y."/>
            <person name="Lin W."/>
            <person name="Duan Y."/>
            <person name="Cao H."/>
            <person name="Xiong S."/>
            <person name="Wang X."/>
            <person name="Wei L."/>
            <person name="Li C."/>
            <person name="Ma Q."/>
            <person name="Ju M."/>
            <person name="Zhao R."/>
            <person name="Li G."/>
            <person name="Mu C."/>
            <person name="Tian Q."/>
            <person name="Mei H."/>
            <person name="Zhang T."/>
            <person name="Gao T."/>
            <person name="Zhang H."/>
        </authorList>
    </citation>
    <scope>NUCLEOTIDE SEQUENCE</scope>
    <source>
        <strain evidence="4">G02</strain>
    </source>
</reference>
<dbReference type="Pfam" id="PF00098">
    <property type="entry name" value="zf-CCHC"/>
    <property type="match status" value="1"/>
</dbReference>
<comment type="caution">
    <text evidence="4">The sequence shown here is derived from an EMBL/GenBank/DDBJ whole genome shotgun (WGS) entry which is preliminary data.</text>
</comment>
<keyword evidence="1" id="KW-0862">Zinc</keyword>
<evidence type="ECO:0000256" key="1">
    <source>
        <dbReference type="PROSITE-ProRule" id="PRU00047"/>
    </source>
</evidence>
<keyword evidence="1" id="KW-0863">Zinc-finger</keyword>
<evidence type="ECO:0000313" key="4">
    <source>
        <dbReference type="EMBL" id="KAL0355286.1"/>
    </source>
</evidence>
<dbReference type="GO" id="GO:0003676">
    <property type="term" value="F:nucleic acid binding"/>
    <property type="evidence" value="ECO:0007669"/>
    <property type="project" value="InterPro"/>
</dbReference>
<name>A0AAW2PL79_SESRA</name>
<dbReference type="SMART" id="SM00343">
    <property type="entry name" value="ZnF_C2HC"/>
    <property type="match status" value="1"/>
</dbReference>
<dbReference type="InterPro" id="IPR001878">
    <property type="entry name" value="Znf_CCHC"/>
</dbReference>
<dbReference type="SUPFAM" id="SSF57756">
    <property type="entry name" value="Retrovirus zinc finger-like domains"/>
    <property type="match status" value="1"/>
</dbReference>
<gene>
    <name evidence="4" type="ORF">Sradi_3975500</name>
</gene>